<dbReference type="SUPFAM" id="SSF52141">
    <property type="entry name" value="Uracil-DNA glycosylase-like"/>
    <property type="match status" value="1"/>
</dbReference>
<evidence type="ECO:0000313" key="2">
    <source>
        <dbReference type="Proteomes" id="UP000292424"/>
    </source>
</evidence>
<dbReference type="KEGG" id="arac:E0W69_018170"/>
<organism evidence="1 2">
    <name type="scientific">Rhizosphaericola mali</name>
    <dbReference type="NCBI Taxonomy" id="2545455"/>
    <lineage>
        <taxon>Bacteria</taxon>
        <taxon>Pseudomonadati</taxon>
        <taxon>Bacteroidota</taxon>
        <taxon>Chitinophagia</taxon>
        <taxon>Chitinophagales</taxon>
        <taxon>Chitinophagaceae</taxon>
        <taxon>Rhizosphaericola</taxon>
    </lineage>
</organism>
<dbReference type="OrthoDB" id="9799921at2"/>
<accession>A0A5P2G9X2</accession>
<name>A0A5P2G9X2_9BACT</name>
<dbReference type="InterPro" id="IPR036895">
    <property type="entry name" value="Uracil-DNA_glycosylase-like_sf"/>
</dbReference>
<gene>
    <name evidence="1" type="ORF">E0W69_018170</name>
</gene>
<protein>
    <submittedName>
        <fullName evidence="1">Uracil-DNA glycosylase family protein</fullName>
    </submittedName>
</protein>
<sequence length="180" mass="21022">MEEIHPFESFYSENATVLIIGSFPCFNGSDYGDWYYGGSGKNYFWQILSEIYKTPTNTLDQKKQLCMLHNISLTDILYKIERRQNNCSDSNLKIIEFNKAGIEKCLTKNLKKILFTSKFVEKYFKKLFPDNLIPTYTLPSPSPTANRAIARMENYQKLRTESLTISTYAYRVIQFKQALQ</sequence>
<dbReference type="Gene3D" id="3.40.470.10">
    <property type="entry name" value="Uracil-DNA glycosylase-like domain"/>
    <property type="match status" value="1"/>
</dbReference>
<proteinExistence type="predicted"/>
<dbReference type="AlphaFoldDB" id="A0A5P2G9X2"/>
<dbReference type="EMBL" id="CP044016">
    <property type="protein sequence ID" value="QES90500.1"/>
    <property type="molecule type" value="Genomic_DNA"/>
</dbReference>
<reference evidence="1 2" key="1">
    <citation type="submission" date="2019-09" db="EMBL/GenBank/DDBJ databases">
        <title>Complete genome sequence of Arachidicoccus sp. B3-10 isolated from apple orchard soil.</title>
        <authorList>
            <person name="Kim H.S."/>
            <person name="Han K.-I."/>
            <person name="Suh M.K."/>
            <person name="Lee K.C."/>
            <person name="Eom M.K."/>
            <person name="Kim J.-S."/>
            <person name="Kang S.W."/>
            <person name="Sin Y."/>
            <person name="Lee J.-S."/>
        </authorList>
    </citation>
    <scope>NUCLEOTIDE SEQUENCE [LARGE SCALE GENOMIC DNA]</scope>
    <source>
        <strain evidence="1 2">B3-10</strain>
    </source>
</reference>
<evidence type="ECO:0000313" key="1">
    <source>
        <dbReference type="EMBL" id="QES90500.1"/>
    </source>
</evidence>
<dbReference type="RefSeq" id="WP_131331481.1">
    <property type="nucleotide sequence ID" value="NZ_CP044016.1"/>
</dbReference>
<keyword evidence="2" id="KW-1185">Reference proteome</keyword>
<dbReference type="Proteomes" id="UP000292424">
    <property type="component" value="Chromosome"/>
</dbReference>